<feature type="region of interest" description="Disordered" evidence="1">
    <location>
        <begin position="17"/>
        <end position="46"/>
    </location>
</feature>
<name>A0ABD0KRC3_9CAEN</name>
<sequence length="103" mass="10862">MPSGQMRLYAHEVVSPTLWSAPPCPSEPSDAGNSEASTLPRGRLPVRASRPLSDLFAAGDNVLSAGDNSPQGSRSLINTICQHNAGTENTLRQNVYLGGSTKK</sequence>
<gene>
    <name evidence="2" type="ORF">BaRGS_00019144</name>
</gene>
<evidence type="ECO:0000313" key="3">
    <source>
        <dbReference type="Proteomes" id="UP001519460"/>
    </source>
</evidence>
<protein>
    <submittedName>
        <fullName evidence="2">Uncharacterized protein</fullName>
    </submittedName>
</protein>
<organism evidence="2 3">
    <name type="scientific">Batillaria attramentaria</name>
    <dbReference type="NCBI Taxonomy" id="370345"/>
    <lineage>
        <taxon>Eukaryota</taxon>
        <taxon>Metazoa</taxon>
        <taxon>Spiralia</taxon>
        <taxon>Lophotrochozoa</taxon>
        <taxon>Mollusca</taxon>
        <taxon>Gastropoda</taxon>
        <taxon>Caenogastropoda</taxon>
        <taxon>Sorbeoconcha</taxon>
        <taxon>Cerithioidea</taxon>
        <taxon>Batillariidae</taxon>
        <taxon>Batillaria</taxon>
    </lineage>
</organism>
<comment type="caution">
    <text evidence="2">The sequence shown here is derived from an EMBL/GenBank/DDBJ whole genome shotgun (WGS) entry which is preliminary data.</text>
</comment>
<reference evidence="2 3" key="1">
    <citation type="journal article" date="2023" name="Sci. Data">
        <title>Genome assembly of the Korean intertidal mud-creeper Batillaria attramentaria.</title>
        <authorList>
            <person name="Patra A.K."/>
            <person name="Ho P.T."/>
            <person name="Jun S."/>
            <person name="Lee S.J."/>
            <person name="Kim Y."/>
            <person name="Won Y.J."/>
        </authorList>
    </citation>
    <scope>NUCLEOTIDE SEQUENCE [LARGE SCALE GENOMIC DNA]</scope>
    <source>
        <strain evidence="2">Wonlab-2016</strain>
    </source>
</reference>
<dbReference type="EMBL" id="JACVVK020000135">
    <property type="protein sequence ID" value="KAK7489749.1"/>
    <property type="molecule type" value="Genomic_DNA"/>
</dbReference>
<accession>A0ABD0KRC3</accession>
<keyword evidence="3" id="KW-1185">Reference proteome</keyword>
<dbReference type="Proteomes" id="UP001519460">
    <property type="component" value="Unassembled WGS sequence"/>
</dbReference>
<proteinExistence type="predicted"/>
<evidence type="ECO:0000313" key="2">
    <source>
        <dbReference type="EMBL" id="KAK7489749.1"/>
    </source>
</evidence>
<evidence type="ECO:0000256" key="1">
    <source>
        <dbReference type="SAM" id="MobiDB-lite"/>
    </source>
</evidence>
<dbReference type="AlphaFoldDB" id="A0ABD0KRC3"/>